<dbReference type="EMBL" id="KN824155">
    <property type="protein sequence ID" value="KIO15371.1"/>
    <property type="molecule type" value="Genomic_DNA"/>
</dbReference>
<keyword evidence="2" id="KW-1185">Reference proteome</keyword>
<accession>A0A0C3PZN5</accession>
<reference evidence="2" key="2">
    <citation type="submission" date="2015-01" db="EMBL/GenBank/DDBJ databases">
        <title>Evolutionary Origins and Diversification of the Mycorrhizal Mutualists.</title>
        <authorList>
            <consortium name="DOE Joint Genome Institute"/>
            <consortium name="Mycorrhizal Genomics Consortium"/>
            <person name="Kohler A."/>
            <person name="Kuo A."/>
            <person name="Nagy L.G."/>
            <person name="Floudas D."/>
            <person name="Copeland A."/>
            <person name="Barry K.W."/>
            <person name="Cichocki N."/>
            <person name="Veneault-Fourrey C."/>
            <person name="LaButti K."/>
            <person name="Lindquist E.A."/>
            <person name="Lipzen A."/>
            <person name="Lundell T."/>
            <person name="Morin E."/>
            <person name="Murat C."/>
            <person name="Riley R."/>
            <person name="Ohm R."/>
            <person name="Sun H."/>
            <person name="Tunlid A."/>
            <person name="Henrissat B."/>
            <person name="Grigoriev I.V."/>
            <person name="Hibbett D.S."/>
            <person name="Martin F."/>
        </authorList>
    </citation>
    <scope>NUCLEOTIDE SEQUENCE [LARGE SCALE GENOMIC DNA]</scope>
    <source>
        <strain evidence="2">MUT 4182</strain>
    </source>
</reference>
<name>A0A0C3PZN5_9AGAM</name>
<dbReference type="Proteomes" id="UP000054248">
    <property type="component" value="Unassembled WGS sequence"/>
</dbReference>
<organism evidence="1 2">
    <name type="scientific">Tulasnella calospora MUT 4182</name>
    <dbReference type="NCBI Taxonomy" id="1051891"/>
    <lineage>
        <taxon>Eukaryota</taxon>
        <taxon>Fungi</taxon>
        <taxon>Dikarya</taxon>
        <taxon>Basidiomycota</taxon>
        <taxon>Agaricomycotina</taxon>
        <taxon>Agaricomycetes</taxon>
        <taxon>Cantharellales</taxon>
        <taxon>Tulasnellaceae</taxon>
        <taxon>Tulasnella</taxon>
    </lineage>
</organism>
<sequence length="53" mass="5619">MDGHGEPSPDLEDTPLTTTSFHQCHPYISSLARRSQLGMCLVCTALGAGSCLL</sequence>
<evidence type="ECO:0000313" key="2">
    <source>
        <dbReference type="Proteomes" id="UP000054248"/>
    </source>
</evidence>
<gene>
    <name evidence="1" type="ORF">M407DRAFT_35068</name>
</gene>
<reference evidence="1 2" key="1">
    <citation type="submission" date="2014-04" db="EMBL/GenBank/DDBJ databases">
        <authorList>
            <consortium name="DOE Joint Genome Institute"/>
            <person name="Kuo A."/>
            <person name="Girlanda M."/>
            <person name="Perotto S."/>
            <person name="Kohler A."/>
            <person name="Nagy L.G."/>
            <person name="Floudas D."/>
            <person name="Copeland A."/>
            <person name="Barry K.W."/>
            <person name="Cichocki N."/>
            <person name="Veneault-Fourrey C."/>
            <person name="LaButti K."/>
            <person name="Lindquist E.A."/>
            <person name="Lipzen A."/>
            <person name="Lundell T."/>
            <person name="Morin E."/>
            <person name="Murat C."/>
            <person name="Sun H."/>
            <person name="Tunlid A."/>
            <person name="Henrissat B."/>
            <person name="Grigoriev I.V."/>
            <person name="Hibbett D.S."/>
            <person name="Martin F."/>
            <person name="Nordberg H.P."/>
            <person name="Cantor M.N."/>
            <person name="Hua S.X."/>
        </authorList>
    </citation>
    <scope>NUCLEOTIDE SEQUENCE [LARGE SCALE GENOMIC DNA]</scope>
    <source>
        <strain evidence="1 2">MUT 4182</strain>
    </source>
</reference>
<dbReference type="AlphaFoldDB" id="A0A0C3PZN5"/>
<dbReference type="HOGENOM" id="CLU_3070398_0_0_1"/>
<protein>
    <submittedName>
        <fullName evidence="1">Uncharacterized protein</fullName>
    </submittedName>
</protein>
<evidence type="ECO:0000313" key="1">
    <source>
        <dbReference type="EMBL" id="KIO15371.1"/>
    </source>
</evidence>
<proteinExistence type="predicted"/>